<feature type="compositionally biased region" description="Low complexity" evidence="5">
    <location>
        <begin position="258"/>
        <end position="281"/>
    </location>
</feature>
<evidence type="ECO:0000256" key="1">
    <source>
        <dbReference type="ARBA" id="ARBA00004141"/>
    </source>
</evidence>
<evidence type="ECO:0008006" key="9">
    <source>
        <dbReference type="Google" id="ProtNLM"/>
    </source>
</evidence>
<evidence type="ECO:0000256" key="4">
    <source>
        <dbReference type="ARBA" id="ARBA00023136"/>
    </source>
</evidence>
<evidence type="ECO:0000256" key="6">
    <source>
        <dbReference type="SAM" id="Phobius"/>
    </source>
</evidence>
<feature type="transmembrane region" description="Helical" evidence="6">
    <location>
        <begin position="158"/>
        <end position="188"/>
    </location>
</feature>
<dbReference type="GO" id="GO:0004252">
    <property type="term" value="F:serine-type endopeptidase activity"/>
    <property type="evidence" value="ECO:0007669"/>
    <property type="project" value="TreeGrafter"/>
</dbReference>
<sequence>MSFEHAPVSKGKPPKLGLMVGLALSSILVGVFDIKHYFHLQLVPHISRHYQYWRLGAHHLAFSSSSDLFIAEILLYNISIPIERQFGTLKFASFAIISTLLATLLEFVSLILFHRAGLNYIPSGPYTLIFNIIYQYSRMVPSSYSFRIFGLPLTNKSYTYLFAFQLATAPLPGSLLAALLGILTGQIYRSDLAALKTYRLPPRLAALSARFLLPLVGSLRPARRSNRALPEAEFVDTSRRENDEVITTARPASPSAGTRNRTPAQANANTNPSSASAAADAQRTLGSALGLGGGGANGTPNADGATNASVMREWVQGLTGARAQPAGIRIPSEGEVAQLAGMFPDISREVLVGTLQRSPNISSAVETLLSSQR</sequence>
<name>A0AAD7N174_9AGAR</name>
<dbReference type="AlphaFoldDB" id="A0AAD7N174"/>
<comment type="caution">
    <text evidence="7">The sequence shown here is derived from an EMBL/GenBank/DDBJ whole genome shotgun (WGS) entry which is preliminary data.</text>
</comment>
<keyword evidence="8" id="KW-1185">Reference proteome</keyword>
<keyword evidence="3 6" id="KW-1133">Transmembrane helix</keyword>
<evidence type="ECO:0000313" key="7">
    <source>
        <dbReference type="EMBL" id="KAJ7739859.1"/>
    </source>
</evidence>
<dbReference type="PANTHER" id="PTHR43066:SF21">
    <property type="entry name" value="UBIQUITIN-ASSOCIATED DOMAIN-CONTAINING PROTEIN 2"/>
    <property type="match status" value="1"/>
</dbReference>
<evidence type="ECO:0000256" key="2">
    <source>
        <dbReference type="ARBA" id="ARBA00022692"/>
    </source>
</evidence>
<accession>A0AAD7N174</accession>
<organism evidence="7 8">
    <name type="scientific">Mycena metata</name>
    <dbReference type="NCBI Taxonomy" id="1033252"/>
    <lineage>
        <taxon>Eukaryota</taxon>
        <taxon>Fungi</taxon>
        <taxon>Dikarya</taxon>
        <taxon>Basidiomycota</taxon>
        <taxon>Agaricomycotina</taxon>
        <taxon>Agaricomycetes</taxon>
        <taxon>Agaricomycetidae</taxon>
        <taxon>Agaricales</taxon>
        <taxon>Marasmiineae</taxon>
        <taxon>Mycenaceae</taxon>
        <taxon>Mycena</taxon>
    </lineage>
</organism>
<dbReference type="InterPro" id="IPR035952">
    <property type="entry name" value="Rhomboid-like_sf"/>
</dbReference>
<feature type="region of interest" description="Disordered" evidence="5">
    <location>
        <begin position="227"/>
        <end position="281"/>
    </location>
</feature>
<dbReference type="GO" id="GO:0016020">
    <property type="term" value="C:membrane"/>
    <property type="evidence" value="ECO:0007669"/>
    <property type="project" value="UniProtKB-SubCell"/>
</dbReference>
<reference evidence="7" key="1">
    <citation type="submission" date="2023-03" db="EMBL/GenBank/DDBJ databases">
        <title>Massive genome expansion in bonnet fungi (Mycena s.s.) driven by repeated elements and novel gene families across ecological guilds.</title>
        <authorList>
            <consortium name="Lawrence Berkeley National Laboratory"/>
            <person name="Harder C.B."/>
            <person name="Miyauchi S."/>
            <person name="Viragh M."/>
            <person name="Kuo A."/>
            <person name="Thoen E."/>
            <person name="Andreopoulos B."/>
            <person name="Lu D."/>
            <person name="Skrede I."/>
            <person name="Drula E."/>
            <person name="Henrissat B."/>
            <person name="Morin E."/>
            <person name="Kohler A."/>
            <person name="Barry K."/>
            <person name="LaButti K."/>
            <person name="Morin E."/>
            <person name="Salamov A."/>
            <person name="Lipzen A."/>
            <person name="Mereny Z."/>
            <person name="Hegedus B."/>
            <person name="Baldrian P."/>
            <person name="Stursova M."/>
            <person name="Weitz H."/>
            <person name="Taylor A."/>
            <person name="Grigoriev I.V."/>
            <person name="Nagy L.G."/>
            <person name="Martin F."/>
            <person name="Kauserud H."/>
        </authorList>
    </citation>
    <scope>NUCLEOTIDE SEQUENCE</scope>
    <source>
        <strain evidence="7">CBHHK182m</strain>
    </source>
</reference>
<dbReference type="SUPFAM" id="SSF144091">
    <property type="entry name" value="Rhomboid-like"/>
    <property type="match status" value="1"/>
</dbReference>
<evidence type="ECO:0000256" key="5">
    <source>
        <dbReference type="SAM" id="MobiDB-lite"/>
    </source>
</evidence>
<dbReference type="Proteomes" id="UP001215598">
    <property type="component" value="Unassembled WGS sequence"/>
</dbReference>
<keyword evidence="4 6" id="KW-0472">Membrane</keyword>
<comment type="subcellular location">
    <subcellularLocation>
        <location evidence="1">Membrane</location>
        <topology evidence="1">Multi-pass membrane protein</topology>
    </subcellularLocation>
</comment>
<gene>
    <name evidence="7" type="ORF">B0H16DRAFT_1568083</name>
</gene>
<feature type="transmembrane region" description="Helical" evidence="6">
    <location>
        <begin position="91"/>
        <end position="114"/>
    </location>
</feature>
<evidence type="ECO:0000256" key="3">
    <source>
        <dbReference type="ARBA" id="ARBA00022989"/>
    </source>
</evidence>
<proteinExistence type="predicted"/>
<dbReference type="CDD" id="cd14279">
    <property type="entry name" value="CUE"/>
    <property type="match status" value="1"/>
</dbReference>
<evidence type="ECO:0000313" key="8">
    <source>
        <dbReference type="Proteomes" id="UP001215598"/>
    </source>
</evidence>
<dbReference type="PANTHER" id="PTHR43066">
    <property type="entry name" value="RHOMBOID-RELATED PROTEIN"/>
    <property type="match status" value="1"/>
</dbReference>
<dbReference type="EMBL" id="JARKIB010000105">
    <property type="protein sequence ID" value="KAJ7739859.1"/>
    <property type="molecule type" value="Genomic_DNA"/>
</dbReference>
<protein>
    <recommendedName>
        <fullName evidence="9">CUE domain-containing protein</fullName>
    </recommendedName>
</protein>
<keyword evidence="2 6" id="KW-0812">Transmembrane</keyword>
<feature type="transmembrane region" description="Helical" evidence="6">
    <location>
        <begin position="16"/>
        <end position="38"/>
    </location>
</feature>